<protein>
    <submittedName>
        <fullName evidence="1">Uncharacterized protein</fullName>
    </submittedName>
</protein>
<dbReference type="EMBL" id="FNSC01000001">
    <property type="protein sequence ID" value="SED55285.1"/>
    <property type="molecule type" value="Genomic_DNA"/>
</dbReference>
<keyword evidence="2" id="KW-1185">Reference proteome</keyword>
<dbReference type="OrthoDB" id="7013325at2"/>
<proteinExistence type="predicted"/>
<dbReference type="Proteomes" id="UP000242849">
    <property type="component" value="Unassembled WGS sequence"/>
</dbReference>
<dbReference type="AlphaFoldDB" id="A0A1H5BLM7"/>
<reference evidence="2" key="1">
    <citation type="submission" date="2016-10" db="EMBL/GenBank/DDBJ databases">
        <authorList>
            <person name="Varghese N."/>
            <person name="Submissions S."/>
        </authorList>
    </citation>
    <scope>NUCLEOTIDE SEQUENCE [LARGE SCALE GENOMIC DNA]</scope>
    <source>
        <strain evidence="2">DSM 12111</strain>
    </source>
</reference>
<evidence type="ECO:0000313" key="2">
    <source>
        <dbReference type="Proteomes" id="UP000242849"/>
    </source>
</evidence>
<name>A0A1H5BLM7_PSEAG</name>
<gene>
    <name evidence="1" type="ORF">SAMN05421553_2869</name>
</gene>
<evidence type="ECO:0000313" key="1">
    <source>
        <dbReference type="EMBL" id="SED55285.1"/>
    </source>
</evidence>
<dbReference type="RefSeq" id="WP_090382581.1">
    <property type="nucleotide sequence ID" value="NZ_CP156749.1"/>
</dbReference>
<accession>A0A1H5BLM7</accession>
<sequence>MELNREVLDCMMSLRRRLREELTVDIRMSQPDAINSMLSACLTSSSEETRQLGQLLAQYSDRPFGEPATTPRMQAGHPLLVEESAHRPPSASVRMYRGQRVYA</sequence>
<organism evidence="1 2">
    <name type="scientific">Pseudomonas anguilliseptica</name>
    <dbReference type="NCBI Taxonomy" id="53406"/>
    <lineage>
        <taxon>Bacteria</taxon>
        <taxon>Pseudomonadati</taxon>
        <taxon>Pseudomonadota</taxon>
        <taxon>Gammaproteobacteria</taxon>
        <taxon>Pseudomonadales</taxon>
        <taxon>Pseudomonadaceae</taxon>
        <taxon>Pseudomonas</taxon>
    </lineage>
</organism>